<feature type="compositionally biased region" description="Polar residues" evidence="1">
    <location>
        <begin position="33"/>
        <end position="43"/>
    </location>
</feature>
<evidence type="ECO:0000313" key="3">
    <source>
        <dbReference type="Proteomes" id="UP001303222"/>
    </source>
</evidence>
<feature type="region of interest" description="Disordered" evidence="1">
    <location>
        <begin position="224"/>
        <end position="264"/>
    </location>
</feature>
<feature type="compositionally biased region" description="Acidic residues" evidence="1">
    <location>
        <begin position="231"/>
        <end position="249"/>
    </location>
</feature>
<feature type="region of interest" description="Disordered" evidence="1">
    <location>
        <begin position="1"/>
        <end position="47"/>
    </location>
</feature>
<comment type="caution">
    <text evidence="2">The sequence shown here is derived from an EMBL/GenBank/DDBJ whole genome shotgun (WGS) entry which is preliminary data.</text>
</comment>
<reference evidence="2" key="2">
    <citation type="submission" date="2023-06" db="EMBL/GenBank/DDBJ databases">
        <authorList>
            <consortium name="Lawrence Berkeley National Laboratory"/>
            <person name="Mondo S.J."/>
            <person name="Hensen N."/>
            <person name="Bonometti L."/>
            <person name="Westerberg I."/>
            <person name="Brannstrom I.O."/>
            <person name="Guillou S."/>
            <person name="Cros-Aarteil S."/>
            <person name="Calhoun S."/>
            <person name="Haridas S."/>
            <person name="Kuo A."/>
            <person name="Pangilinan J."/>
            <person name="Riley R."/>
            <person name="Labutti K."/>
            <person name="Andreopoulos B."/>
            <person name="Lipzen A."/>
            <person name="Chen C."/>
            <person name="Yanf M."/>
            <person name="Daum C."/>
            <person name="Ng V."/>
            <person name="Clum A."/>
            <person name="Steindorff A."/>
            <person name="Ohm R."/>
            <person name="Martin F."/>
            <person name="Silar P."/>
            <person name="Natvig D."/>
            <person name="Lalanne C."/>
            <person name="Gautier V."/>
            <person name="Ament-Velasquez S.L."/>
            <person name="Kruys A."/>
            <person name="Hutchinson M.I."/>
            <person name="Powell A.J."/>
            <person name="Barry K."/>
            <person name="Miller A.N."/>
            <person name="Grigoriev I.V."/>
            <person name="Debuchy R."/>
            <person name="Gladieux P."/>
            <person name="Thoren M.H."/>
            <person name="Johannesson H."/>
        </authorList>
    </citation>
    <scope>NUCLEOTIDE SEQUENCE</scope>
    <source>
        <strain evidence="2">CBS 626.80</strain>
    </source>
</reference>
<evidence type="ECO:0000256" key="1">
    <source>
        <dbReference type="SAM" id="MobiDB-lite"/>
    </source>
</evidence>
<sequence>MSTKDLDNKTNMCSPEGNNKATPSSHEVDNKNAIPSQELNNKVTPKRHEVSSWHEISDYIRPPLKKTDSPMADTVTPFAKCYIGLEELDIKGIPPVGPADQTRAGCLIPCGHFFCILCWKVWVRSLPEPVKCYINPTTPIPVNGIQDNLKLTAMDLSECYQYGQSKPYREFGCPICRTDLHHAGCCCEIRPVMIPTNKPEDRLGDLLVLPRTLLEALRDIRVTPNDQNTANDDEANADSEQDSSDDEYPVGDGEQGVPDDDQATINDEEDDAIIEGYRQRLTPTYDNQRVKRFPNYSRLIPKESNGSTVYLPARPLVYDIQTIPQPGFYPVMRLRAQYPDIQDPNG</sequence>
<accession>A0AAN6P2P2</accession>
<proteinExistence type="predicted"/>
<reference evidence="2" key="1">
    <citation type="journal article" date="2023" name="Mol. Phylogenet. Evol.">
        <title>Genome-scale phylogeny and comparative genomics of the fungal order Sordariales.</title>
        <authorList>
            <person name="Hensen N."/>
            <person name="Bonometti L."/>
            <person name="Westerberg I."/>
            <person name="Brannstrom I.O."/>
            <person name="Guillou S."/>
            <person name="Cros-Aarteil S."/>
            <person name="Calhoun S."/>
            <person name="Haridas S."/>
            <person name="Kuo A."/>
            <person name="Mondo S."/>
            <person name="Pangilinan J."/>
            <person name="Riley R."/>
            <person name="LaButti K."/>
            <person name="Andreopoulos B."/>
            <person name="Lipzen A."/>
            <person name="Chen C."/>
            <person name="Yan M."/>
            <person name="Daum C."/>
            <person name="Ng V."/>
            <person name="Clum A."/>
            <person name="Steindorff A."/>
            <person name="Ohm R.A."/>
            <person name="Martin F."/>
            <person name="Silar P."/>
            <person name="Natvig D.O."/>
            <person name="Lalanne C."/>
            <person name="Gautier V."/>
            <person name="Ament-Velasquez S.L."/>
            <person name="Kruys A."/>
            <person name="Hutchinson M.I."/>
            <person name="Powell A.J."/>
            <person name="Barry K."/>
            <person name="Miller A.N."/>
            <person name="Grigoriev I.V."/>
            <person name="Debuchy R."/>
            <person name="Gladieux P."/>
            <person name="Hiltunen Thoren M."/>
            <person name="Johannesson H."/>
        </authorList>
    </citation>
    <scope>NUCLEOTIDE SEQUENCE</scope>
    <source>
        <strain evidence="2">CBS 626.80</strain>
    </source>
</reference>
<dbReference type="Gene3D" id="3.30.40.10">
    <property type="entry name" value="Zinc/RING finger domain, C3HC4 (zinc finger)"/>
    <property type="match status" value="1"/>
</dbReference>
<dbReference type="Proteomes" id="UP001303222">
    <property type="component" value="Unassembled WGS sequence"/>
</dbReference>
<feature type="compositionally biased region" description="Polar residues" evidence="1">
    <location>
        <begin position="9"/>
        <end position="25"/>
    </location>
</feature>
<protein>
    <submittedName>
        <fullName evidence="2">Uncharacterized protein</fullName>
    </submittedName>
</protein>
<evidence type="ECO:0000313" key="2">
    <source>
        <dbReference type="EMBL" id="KAK3956634.1"/>
    </source>
</evidence>
<gene>
    <name evidence="2" type="ORF">QBC32DRAFT_402434</name>
</gene>
<dbReference type="AlphaFoldDB" id="A0AAN6P2P2"/>
<keyword evidence="3" id="KW-1185">Reference proteome</keyword>
<dbReference type="InterPro" id="IPR013083">
    <property type="entry name" value="Znf_RING/FYVE/PHD"/>
</dbReference>
<dbReference type="EMBL" id="MU859064">
    <property type="protein sequence ID" value="KAK3956634.1"/>
    <property type="molecule type" value="Genomic_DNA"/>
</dbReference>
<organism evidence="2 3">
    <name type="scientific">Pseudoneurospora amorphoporcata</name>
    <dbReference type="NCBI Taxonomy" id="241081"/>
    <lineage>
        <taxon>Eukaryota</taxon>
        <taxon>Fungi</taxon>
        <taxon>Dikarya</taxon>
        <taxon>Ascomycota</taxon>
        <taxon>Pezizomycotina</taxon>
        <taxon>Sordariomycetes</taxon>
        <taxon>Sordariomycetidae</taxon>
        <taxon>Sordariales</taxon>
        <taxon>Sordariaceae</taxon>
        <taxon>Pseudoneurospora</taxon>
    </lineage>
</organism>
<name>A0AAN6P2P2_9PEZI</name>